<sequence length="83" mass="9512">MEGFRCGLDNEIRFVLPMGDPHWTLKDYIKDYIKCTRVPTARLMDVPSANICLHIPVAPPSRGRAANQNALRTWTPFQRGLWS</sequence>
<accession>A0A7J6BXB7</accession>
<dbReference type="Proteomes" id="UP000579812">
    <property type="component" value="Unassembled WGS sequence"/>
</dbReference>
<gene>
    <name evidence="1" type="ORF">G5714_019537</name>
</gene>
<dbReference type="EMBL" id="JAAMOB010000020">
    <property type="protein sequence ID" value="KAF4099411.1"/>
    <property type="molecule type" value="Genomic_DNA"/>
</dbReference>
<proteinExistence type="predicted"/>
<dbReference type="AlphaFoldDB" id="A0A7J6BXB7"/>
<evidence type="ECO:0000313" key="1">
    <source>
        <dbReference type="EMBL" id="KAF4099411.1"/>
    </source>
</evidence>
<name>A0A7J6BXB7_9TELE</name>
<protein>
    <submittedName>
        <fullName evidence="1">Uncharacterized protein</fullName>
    </submittedName>
</protein>
<evidence type="ECO:0000313" key="2">
    <source>
        <dbReference type="Proteomes" id="UP000579812"/>
    </source>
</evidence>
<organism evidence="1 2">
    <name type="scientific">Onychostoma macrolepis</name>
    <dbReference type="NCBI Taxonomy" id="369639"/>
    <lineage>
        <taxon>Eukaryota</taxon>
        <taxon>Metazoa</taxon>
        <taxon>Chordata</taxon>
        <taxon>Craniata</taxon>
        <taxon>Vertebrata</taxon>
        <taxon>Euteleostomi</taxon>
        <taxon>Actinopterygii</taxon>
        <taxon>Neopterygii</taxon>
        <taxon>Teleostei</taxon>
        <taxon>Ostariophysi</taxon>
        <taxon>Cypriniformes</taxon>
        <taxon>Cyprinidae</taxon>
        <taxon>Acrossocheilinae</taxon>
        <taxon>Onychostoma</taxon>
    </lineage>
</organism>
<comment type="caution">
    <text evidence="1">The sequence shown here is derived from an EMBL/GenBank/DDBJ whole genome shotgun (WGS) entry which is preliminary data.</text>
</comment>
<reference evidence="1 2" key="1">
    <citation type="submission" date="2020-04" db="EMBL/GenBank/DDBJ databases">
        <title>Chromosome-level genome assembly of a cyprinid fish Onychostoma macrolepis by integration of Nanopore Sequencing, Bionano and Hi-C technology.</title>
        <authorList>
            <person name="Wang D."/>
        </authorList>
    </citation>
    <scope>NUCLEOTIDE SEQUENCE [LARGE SCALE GENOMIC DNA]</scope>
    <source>
        <strain evidence="1">SWU-2019</strain>
        <tissue evidence="1">Muscle</tissue>
    </source>
</reference>
<keyword evidence="2" id="KW-1185">Reference proteome</keyword>